<comment type="subcellular location">
    <subcellularLocation>
        <location evidence="1">Membrane</location>
    </subcellularLocation>
</comment>
<proteinExistence type="inferred from homology"/>
<organism evidence="7 8">
    <name type="scientific">Ananas comosus</name>
    <name type="common">Pineapple</name>
    <name type="synonym">Ananas ananas</name>
    <dbReference type="NCBI Taxonomy" id="4615"/>
    <lineage>
        <taxon>Eukaryota</taxon>
        <taxon>Viridiplantae</taxon>
        <taxon>Streptophyta</taxon>
        <taxon>Embryophyta</taxon>
        <taxon>Tracheophyta</taxon>
        <taxon>Spermatophyta</taxon>
        <taxon>Magnoliopsida</taxon>
        <taxon>Liliopsida</taxon>
        <taxon>Poales</taxon>
        <taxon>Bromeliaceae</taxon>
        <taxon>Bromelioideae</taxon>
        <taxon>Ananas</taxon>
    </lineage>
</organism>
<evidence type="ECO:0000313" key="7">
    <source>
        <dbReference type="Proteomes" id="UP000515123"/>
    </source>
</evidence>
<keyword evidence="4" id="KW-1133">Transmembrane helix</keyword>
<feature type="compositionally biased region" description="Acidic residues" evidence="6">
    <location>
        <begin position="38"/>
        <end position="54"/>
    </location>
</feature>
<keyword evidence="3" id="KW-0812">Transmembrane</keyword>
<evidence type="ECO:0000313" key="8">
    <source>
        <dbReference type="RefSeq" id="XP_020090599.1"/>
    </source>
</evidence>
<dbReference type="PANTHER" id="PTHR31113">
    <property type="entry name" value="UPF0496 PROTEIN 3-RELATED"/>
    <property type="match status" value="1"/>
</dbReference>
<evidence type="ECO:0000256" key="5">
    <source>
        <dbReference type="ARBA" id="ARBA00023136"/>
    </source>
</evidence>
<evidence type="ECO:0000256" key="6">
    <source>
        <dbReference type="SAM" id="MobiDB-lite"/>
    </source>
</evidence>
<dbReference type="PANTHER" id="PTHR31113:SF5">
    <property type="entry name" value="OS04G0405700 PROTEIN"/>
    <property type="match status" value="1"/>
</dbReference>
<feature type="region of interest" description="Disordered" evidence="6">
    <location>
        <begin position="1"/>
        <end position="87"/>
    </location>
</feature>
<dbReference type="GeneID" id="109711788"/>
<dbReference type="Proteomes" id="UP000515123">
    <property type="component" value="Linkage group 6"/>
</dbReference>
<reference evidence="7" key="1">
    <citation type="journal article" date="2015" name="Nat. Genet.">
        <title>The pineapple genome and the evolution of CAM photosynthesis.</title>
        <authorList>
            <person name="Ming R."/>
            <person name="VanBuren R."/>
            <person name="Wai C.M."/>
            <person name="Tang H."/>
            <person name="Schatz M.C."/>
            <person name="Bowers J.E."/>
            <person name="Lyons E."/>
            <person name="Wang M.L."/>
            <person name="Chen J."/>
            <person name="Biggers E."/>
            <person name="Zhang J."/>
            <person name="Huang L."/>
            <person name="Zhang L."/>
            <person name="Miao W."/>
            <person name="Zhang J."/>
            <person name="Ye Z."/>
            <person name="Miao C."/>
            <person name="Lin Z."/>
            <person name="Wang H."/>
            <person name="Zhou H."/>
            <person name="Yim W.C."/>
            <person name="Priest H.D."/>
            <person name="Zheng C."/>
            <person name="Woodhouse M."/>
            <person name="Edger P.P."/>
            <person name="Guyot R."/>
            <person name="Guo H.B."/>
            <person name="Guo H."/>
            <person name="Zheng G."/>
            <person name="Singh R."/>
            <person name="Sharma A."/>
            <person name="Min X."/>
            <person name="Zheng Y."/>
            <person name="Lee H."/>
            <person name="Gurtowski J."/>
            <person name="Sedlazeck F.J."/>
            <person name="Harkess A."/>
            <person name="McKain M.R."/>
            <person name="Liao Z."/>
            <person name="Fang J."/>
            <person name="Liu J."/>
            <person name="Zhang X."/>
            <person name="Zhang Q."/>
            <person name="Hu W."/>
            <person name="Qin Y."/>
            <person name="Wang K."/>
            <person name="Chen L.Y."/>
            <person name="Shirley N."/>
            <person name="Lin Y.R."/>
            <person name="Liu L.Y."/>
            <person name="Hernandez A.G."/>
            <person name="Wright C.L."/>
            <person name="Bulone V."/>
            <person name="Tuskan G.A."/>
            <person name="Heath K."/>
            <person name="Zee F."/>
            <person name="Moore P.H."/>
            <person name="Sunkar R."/>
            <person name="Leebens-Mack J.H."/>
            <person name="Mockler T."/>
            <person name="Bennetzen J.L."/>
            <person name="Freeling M."/>
            <person name="Sankoff D."/>
            <person name="Paterson A.H."/>
            <person name="Zhu X."/>
            <person name="Yang X."/>
            <person name="Smith J.A."/>
            <person name="Cushman J.C."/>
            <person name="Paull R.E."/>
            <person name="Yu Q."/>
        </authorList>
    </citation>
    <scope>NUCLEOTIDE SEQUENCE [LARGE SCALE GENOMIC DNA]</scope>
    <source>
        <strain evidence="7">cv. F153</strain>
    </source>
</reference>
<dbReference type="GO" id="GO:0016020">
    <property type="term" value="C:membrane"/>
    <property type="evidence" value="ECO:0007669"/>
    <property type="project" value="UniProtKB-SubCell"/>
</dbReference>
<keyword evidence="7" id="KW-1185">Reference proteome</keyword>
<comment type="similarity">
    <text evidence="2">Belongs to the UPF0496 family.</text>
</comment>
<accession>A0A6P5F3R8</accession>
<evidence type="ECO:0000256" key="1">
    <source>
        <dbReference type="ARBA" id="ARBA00004370"/>
    </source>
</evidence>
<feature type="compositionally biased region" description="Basic and acidic residues" evidence="6">
    <location>
        <begin position="55"/>
        <end position="64"/>
    </location>
</feature>
<sequence>MRFLSGRLTSTPKSPSEPPSSALPQPPPAAAEVKPLSETEEEEEEEEEGEDEEDAGRGRRRENGEGGGRSPVCGSAPTTSAGTSPSATINLSREYTLAIQTNSYNEIWSKIHDGEEEGEGEVEGGDGVGRVLQPHRASIEKVLGSAPPTHFARLVSDYLDSSEHTCRLCLSLRRAVESGRSLYRPIRDLLELLPAGRGLDPHLTQAQCDWAFDTFLQFDRLDNPFPDPSTSFHFQGTRRCFRELKQQLDRRLLKARRRNRCTTWASAVCLVGRTAALVLAGPASCLLGPGRGPGPGRCGCCCGGGGDLLGHPRWQLREHMDQLDAAARGTYVLHHDLDTIERLAARLHATVESDKMLVRLGLERGRGQRHPIEEVLRHLRKTHPSFRHQLADLDEHICLYLAAINRASSLLLGQIHRHRCRHLTT</sequence>
<keyword evidence="5" id="KW-0472">Membrane</keyword>
<protein>
    <submittedName>
        <fullName evidence="8">UPF0496 protein At3g19330-like</fullName>
    </submittedName>
</protein>
<dbReference type="Gramene" id="Aco018557.1.mrna1">
    <property type="protein sequence ID" value="Aco018557.1.mrna1"/>
    <property type="gene ID" value="Aco018557.1.path1"/>
</dbReference>
<dbReference type="AlphaFoldDB" id="A0A6P5F3R8"/>
<dbReference type="RefSeq" id="XP_020090599.1">
    <property type="nucleotide sequence ID" value="XM_020235010.1"/>
</dbReference>
<reference evidence="8" key="2">
    <citation type="submission" date="2025-08" db="UniProtKB">
        <authorList>
            <consortium name="RefSeq"/>
        </authorList>
    </citation>
    <scope>IDENTIFICATION</scope>
    <source>
        <tissue evidence="8">Leaf</tissue>
    </source>
</reference>
<evidence type="ECO:0000256" key="4">
    <source>
        <dbReference type="ARBA" id="ARBA00022989"/>
    </source>
</evidence>
<name>A0A6P5F3R8_ANACO</name>
<evidence type="ECO:0000256" key="3">
    <source>
        <dbReference type="ARBA" id="ARBA00022692"/>
    </source>
</evidence>
<dbReference type="InterPro" id="IPR007749">
    <property type="entry name" value="DUF677"/>
</dbReference>
<evidence type="ECO:0000256" key="2">
    <source>
        <dbReference type="ARBA" id="ARBA00009074"/>
    </source>
</evidence>
<gene>
    <name evidence="8" type="primary">LOC109711788</name>
</gene>
<feature type="compositionally biased region" description="Low complexity" evidence="6">
    <location>
        <begin position="74"/>
        <end position="87"/>
    </location>
</feature>
<dbReference type="OrthoDB" id="1932397at2759"/>